<feature type="transmembrane region" description="Helical" evidence="1">
    <location>
        <begin position="207"/>
        <end position="227"/>
    </location>
</feature>
<dbReference type="OrthoDB" id="3263055at2759"/>
<gene>
    <name evidence="3" type="ORF">EVG20_g2896</name>
</gene>
<dbReference type="PANTHER" id="PTHR40465">
    <property type="entry name" value="CHROMOSOME 1, WHOLE GENOME SHOTGUN SEQUENCE"/>
    <property type="match status" value="1"/>
</dbReference>
<protein>
    <recommendedName>
        <fullName evidence="2">DUF6534 domain-containing protein</fullName>
    </recommendedName>
</protein>
<evidence type="ECO:0000313" key="4">
    <source>
        <dbReference type="Proteomes" id="UP000298327"/>
    </source>
</evidence>
<evidence type="ECO:0000256" key="1">
    <source>
        <dbReference type="SAM" id="Phobius"/>
    </source>
</evidence>
<evidence type="ECO:0000313" key="3">
    <source>
        <dbReference type="EMBL" id="TFY70045.1"/>
    </source>
</evidence>
<feature type="transmembrane region" description="Helical" evidence="1">
    <location>
        <begin position="163"/>
        <end position="187"/>
    </location>
</feature>
<accession>A0A4Y9Z5P3</accession>
<feature type="domain" description="DUF6534" evidence="2">
    <location>
        <begin position="173"/>
        <end position="258"/>
    </location>
</feature>
<dbReference type="InterPro" id="IPR045339">
    <property type="entry name" value="DUF6534"/>
</dbReference>
<sequence>MAAAPAAIPSLDATFGAMFIGVILAATLYGVTCLQTWSYFRDYPEDTWRIKTLVLAVFISDTVHQALITQSVYEYLVTHYFDPTYLGLINRTLLIEVLFNGFTAVMVQSYFILRIWRLSKGKLWLALPVVAFAIAQFLVTIIYTAKGLKLTGFDEMTDVVFQALSISINGTTVATDVSIAAILCGLLHGSRTGFRRTDNMINKLMIFSVNTGLLTSIDAICSLAFVVAFPHKLIYVCFFFCLGRLYSNSLLGTLNFRKVFRENTTHEDSVSGGVALGTMNRGQTSVNALGQCGDRNVQQTMQDIAIKIDTTKEYATDHDSDYHRAIHRPDVKHDASFQ</sequence>
<name>A0A4Y9Z5P3_9AGAM</name>
<proteinExistence type="predicted"/>
<dbReference type="PANTHER" id="PTHR40465:SF1">
    <property type="entry name" value="DUF6534 DOMAIN-CONTAINING PROTEIN"/>
    <property type="match status" value="1"/>
</dbReference>
<organism evidence="3 4">
    <name type="scientific">Dentipellis fragilis</name>
    <dbReference type="NCBI Taxonomy" id="205917"/>
    <lineage>
        <taxon>Eukaryota</taxon>
        <taxon>Fungi</taxon>
        <taxon>Dikarya</taxon>
        <taxon>Basidiomycota</taxon>
        <taxon>Agaricomycotina</taxon>
        <taxon>Agaricomycetes</taxon>
        <taxon>Russulales</taxon>
        <taxon>Hericiaceae</taxon>
        <taxon>Dentipellis</taxon>
    </lineage>
</organism>
<feature type="transmembrane region" description="Helical" evidence="1">
    <location>
        <begin position="93"/>
        <end position="113"/>
    </location>
</feature>
<keyword evidence="4" id="KW-1185">Reference proteome</keyword>
<reference evidence="3 4" key="1">
    <citation type="submission" date="2019-02" db="EMBL/GenBank/DDBJ databases">
        <title>Genome sequencing of the rare red list fungi Dentipellis fragilis.</title>
        <authorList>
            <person name="Buettner E."/>
            <person name="Kellner H."/>
        </authorList>
    </citation>
    <scope>NUCLEOTIDE SEQUENCE [LARGE SCALE GENOMIC DNA]</scope>
    <source>
        <strain evidence="3 4">DSM 105465</strain>
    </source>
</reference>
<dbReference type="AlphaFoldDB" id="A0A4Y9Z5P3"/>
<evidence type="ECO:0000259" key="2">
    <source>
        <dbReference type="Pfam" id="PF20152"/>
    </source>
</evidence>
<keyword evidence="1" id="KW-0812">Transmembrane</keyword>
<dbReference type="Proteomes" id="UP000298327">
    <property type="component" value="Unassembled WGS sequence"/>
</dbReference>
<comment type="caution">
    <text evidence="3">The sequence shown here is derived from an EMBL/GenBank/DDBJ whole genome shotgun (WGS) entry which is preliminary data.</text>
</comment>
<feature type="transmembrane region" description="Helical" evidence="1">
    <location>
        <begin position="125"/>
        <end position="143"/>
    </location>
</feature>
<feature type="transmembrane region" description="Helical" evidence="1">
    <location>
        <begin position="15"/>
        <end position="40"/>
    </location>
</feature>
<dbReference type="Pfam" id="PF20152">
    <property type="entry name" value="DUF6534"/>
    <property type="match status" value="1"/>
</dbReference>
<keyword evidence="1" id="KW-0472">Membrane</keyword>
<dbReference type="EMBL" id="SEOQ01000121">
    <property type="protein sequence ID" value="TFY70045.1"/>
    <property type="molecule type" value="Genomic_DNA"/>
</dbReference>
<feature type="transmembrane region" description="Helical" evidence="1">
    <location>
        <begin position="52"/>
        <end position="73"/>
    </location>
</feature>
<dbReference type="STRING" id="205917.A0A4Y9Z5P3"/>
<keyword evidence="1" id="KW-1133">Transmembrane helix</keyword>
<feature type="transmembrane region" description="Helical" evidence="1">
    <location>
        <begin position="233"/>
        <end position="251"/>
    </location>
</feature>